<proteinExistence type="predicted"/>
<name>A0ACD5BJ63_9PSEU</name>
<sequence length="345" mass="38413">MSTSSSPQDLETARLLLDRLGVDPAELLTTTAPEDGQSRRRPMPTIREWIPVVAALLSPSTAASYGSYWAKAEAVWGDRPMDTITATEIKAQSEIARATAVVRRNSRGGRNAAENFIAAVRCLYKHLENDGRLDQHRNPARRVTKPRRNPSTRRALPNGQLSELNDVVASTGDDPELDALLCRLHEETACRRGGALALRPRDLDRRQCTVLLREKGETERWQPVSPTLMRHLIAHGEERGNGGREEQLLRYANGNPITKRRYDYIFRRVHAELEWARALQVTAHWLRHTTLTWVERNFGIGVARAYAGHADTASDLTTTSYVKADITEVAAALAALTGEPHPLAA</sequence>
<protein>
    <submittedName>
        <fullName evidence="1">Site-specific integrase</fullName>
    </submittedName>
</protein>
<organism evidence="1 2">
    <name type="scientific">Amycolatopsis coloradensis</name>
    <dbReference type="NCBI Taxonomy" id="76021"/>
    <lineage>
        <taxon>Bacteria</taxon>
        <taxon>Bacillati</taxon>
        <taxon>Actinomycetota</taxon>
        <taxon>Actinomycetes</taxon>
        <taxon>Pseudonocardiales</taxon>
        <taxon>Pseudonocardiaceae</taxon>
        <taxon>Amycolatopsis</taxon>
    </lineage>
</organism>
<dbReference type="Proteomes" id="UP001456344">
    <property type="component" value="Chromosome"/>
</dbReference>
<evidence type="ECO:0000313" key="2">
    <source>
        <dbReference type="Proteomes" id="UP001456344"/>
    </source>
</evidence>
<keyword evidence="2" id="KW-1185">Reference proteome</keyword>
<gene>
    <name evidence="1" type="ORF">LCL61_28005</name>
</gene>
<evidence type="ECO:0000313" key="1">
    <source>
        <dbReference type="EMBL" id="WYW19396.1"/>
    </source>
</evidence>
<reference evidence="1" key="1">
    <citation type="submission" date="2023-10" db="EMBL/GenBank/DDBJ databases">
        <title>Whole genome sequencing of actinobacterial strain Amycolatopsis sp. (BCA-696) identifies the underlying plant growth-promoting genes.</title>
        <authorList>
            <person name="Gandham P."/>
            <person name="Vadla N."/>
            <person name="Saji A."/>
            <person name="Srinivas V."/>
            <person name="Ruperao P."/>
            <person name="Selvanayagam S."/>
            <person name="Saxena R.K."/>
            <person name="Rathore A."/>
            <person name="Gopalakrishnan S."/>
            <person name="Thakur V."/>
        </authorList>
    </citation>
    <scope>NUCLEOTIDE SEQUENCE</scope>
    <source>
        <strain evidence="1">BCA-696</strain>
    </source>
</reference>
<dbReference type="EMBL" id="CP150484">
    <property type="protein sequence ID" value="WYW19396.1"/>
    <property type="molecule type" value="Genomic_DNA"/>
</dbReference>
<accession>A0ACD5BJ63</accession>